<protein>
    <recommendedName>
        <fullName evidence="5">ATPase dynein-related AAA domain-containing protein</fullName>
    </recommendedName>
</protein>
<keyword evidence="1" id="KW-0175">Coiled coil</keyword>
<dbReference type="InterPro" id="IPR027417">
    <property type="entry name" value="P-loop_NTPase"/>
</dbReference>
<proteinExistence type="predicted"/>
<dbReference type="Proteomes" id="UP000295431">
    <property type="component" value="Unassembled WGS sequence"/>
</dbReference>
<keyword evidence="4" id="KW-1185">Reference proteome</keyword>
<dbReference type="EMBL" id="SMJW01000065">
    <property type="protein sequence ID" value="TDC15511.1"/>
    <property type="molecule type" value="Genomic_DNA"/>
</dbReference>
<dbReference type="SUPFAM" id="SSF52540">
    <property type="entry name" value="P-loop containing nucleoside triphosphate hydrolases"/>
    <property type="match status" value="1"/>
</dbReference>
<feature type="region of interest" description="Disordered" evidence="2">
    <location>
        <begin position="13"/>
        <end position="45"/>
    </location>
</feature>
<gene>
    <name evidence="3" type="ORF">E1284_15210</name>
</gene>
<sequence length="767" mass="86996">MDELVQKAAEVLTAEQATHVEEPDESAVDEAEPAPSGTGVTGKIDADRLRTAIAQAERARTLAERRETQLATAKAELEKKYQVRHQQLEQRAEQLAEKRSAHAAEVAEFEQRKAALSEREKSVAERAGQVLQQEEEAKGGFAEMRHEQLARLRREMDERRSAFDRELEEREKRAAERFAATEDDLSSRERALAERVAELEKTRRELERMRRHATAREEFLDQQVADGIKSRRREWRAQLEAAEQEILEWRQRYEKIKELAQVRAEKLAEQETATLEFGELTATEVMAELNRLRARNAELHAAAAAHPVSERERVQEIESRNHDLVLERERLVRENAELRRRSETAKISAIERENSRMINQALESLNKTLSNEIHQQTLKLQELQADSQNSSPFPSCAGMDENEHFARRPELSRTRIELRTLIGRIRARMAADLNLYYSEADLRCFVAGLAASRLHLLQGISGIGKTRLPQAFARVMGAGCDLVAVAAEWRSPQDLMGYYNPFERKFYETGFTQALYKAQLPLFKDKPFFVILDEMNLSHPEQYFSDLLSALESKAGDPSEPARLQLMTAKVEPAPALLHDGRFLELPDNVWFIGTANNDETTVRFAPKTYDRAHVLELPARPVAFDPGAGGAEPVEPMSMRSLDAAFDEAVRHHGSETDRVLGFFDRELGDRLRDDFGSAWGPRLRRQAERLVPVTVAAGGTAGEAADHLLATKILRSLSGRFEIQPTQLRALEEQIIASWGRTFPDTRPEKSVRALRAELKSRGIS</sequence>
<evidence type="ECO:0000256" key="2">
    <source>
        <dbReference type="SAM" id="MobiDB-lite"/>
    </source>
</evidence>
<dbReference type="Gene3D" id="3.40.50.300">
    <property type="entry name" value="P-loop containing nucleotide triphosphate hydrolases"/>
    <property type="match status" value="1"/>
</dbReference>
<dbReference type="OrthoDB" id="9781481at2"/>
<evidence type="ECO:0000313" key="4">
    <source>
        <dbReference type="Proteomes" id="UP000295431"/>
    </source>
</evidence>
<organism evidence="3 4">
    <name type="scientific">Actinomadura bangladeshensis</name>
    <dbReference type="NCBI Taxonomy" id="453573"/>
    <lineage>
        <taxon>Bacteria</taxon>
        <taxon>Bacillati</taxon>
        <taxon>Actinomycetota</taxon>
        <taxon>Actinomycetes</taxon>
        <taxon>Streptosporangiales</taxon>
        <taxon>Thermomonosporaceae</taxon>
        <taxon>Actinomadura</taxon>
    </lineage>
</organism>
<feature type="compositionally biased region" description="Acidic residues" evidence="2">
    <location>
        <begin position="22"/>
        <end position="32"/>
    </location>
</feature>
<evidence type="ECO:0000256" key="1">
    <source>
        <dbReference type="SAM" id="Coils"/>
    </source>
</evidence>
<evidence type="ECO:0008006" key="5">
    <source>
        <dbReference type="Google" id="ProtNLM"/>
    </source>
</evidence>
<feature type="coiled-coil region" evidence="1">
    <location>
        <begin position="46"/>
        <end position="119"/>
    </location>
</feature>
<feature type="coiled-coil region" evidence="1">
    <location>
        <begin position="149"/>
        <end position="386"/>
    </location>
</feature>
<dbReference type="AlphaFoldDB" id="A0A4R4P006"/>
<accession>A0A4R4P006</accession>
<evidence type="ECO:0000313" key="3">
    <source>
        <dbReference type="EMBL" id="TDC15511.1"/>
    </source>
</evidence>
<dbReference type="RefSeq" id="WP_131939732.1">
    <property type="nucleotide sequence ID" value="NZ_BAAAMX010000042.1"/>
</dbReference>
<reference evidence="3 4" key="1">
    <citation type="submission" date="2019-03" db="EMBL/GenBank/DDBJ databases">
        <title>Draft genome sequences of novel Actinobacteria.</title>
        <authorList>
            <person name="Sahin N."/>
            <person name="Ay H."/>
            <person name="Saygin H."/>
        </authorList>
    </citation>
    <scope>NUCLEOTIDE SEQUENCE [LARGE SCALE GENOMIC DNA]</scope>
    <source>
        <strain evidence="3 4">DSM 45347</strain>
    </source>
</reference>
<name>A0A4R4P006_9ACTN</name>
<comment type="caution">
    <text evidence="3">The sequence shown here is derived from an EMBL/GenBank/DDBJ whole genome shotgun (WGS) entry which is preliminary data.</text>
</comment>